<feature type="domain" description="RNase H type-1" evidence="1">
    <location>
        <begin position="246"/>
        <end position="357"/>
    </location>
</feature>
<dbReference type="InterPro" id="IPR052929">
    <property type="entry name" value="RNase_H-like_EbsB-rel"/>
</dbReference>
<reference evidence="2" key="2">
    <citation type="submission" date="2021-03" db="UniProtKB">
        <authorList>
            <consortium name="EnsemblPlants"/>
        </authorList>
    </citation>
    <scope>IDENTIFICATION</scope>
</reference>
<organism evidence="2 3">
    <name type="scientific">Cannabis sativa</name>
    <name type="common">Hemp</name>
    <name type="synonym">Marijuana</name>
    <dbReference type="NCBI Taxonomy" id="3483"/>
    <lineage>
        <taxon>Eukaryota</taxon>
        <taxon>Viridiplantae</taxon>
        <taxon>Streptophyta</taxon>
        <taxon>Embryophyta</taxon>
        <taxon>Tracheophyta</taxon>
        <taxon>Spermatophyta</taxon>
        <taxon>Magnoliopsida</taxon>
        <taxon>eudicotyledons</taxon>
        <taxon>Gunneridae</taxon>
        <taxon>Pentapetalae</taxon>
        <taxon>rosids</taxon>
        <taxon>fabids</taxon>
        <taxon>Rosales</taxon>
        <taxon>Cannabaceae</taxon>
        <taxon>Cannabis</taxon>
    </lineage>
</organism>
<evidence type="ECO:0000259" key="1">
    <source>
        <dbReference type="Pfam" id="PF13456"/>
    </source>
</evidence>
<keyword evidence="3" id="KW-1185">Reference proteome</keyword>
<dbReference type="GO" id="GO:0003676">
    <property type="term" value="F:nucleic acid binding"/>
    <property type="evidence" value="ECO:0007669"/>
    <property type="project" value="InterPro"/>
</dbReference>
<dbReference type="InterPro" id="IPR036397">
    <property type="entry name" value="RNaseH_sf"/>
</dbReference>
<dbReference type="AlphaFoldDB" id="A0A803Q2E5"/>
<protein>
    <recommendedName>
        <fullName evidence="1">RNase H type-1 domain-containing protein</fullName>
    </recommendedName>
</protein>
<dbReference type="Gramene" id="evm.model.07.1379">
    <property type="protein sequence ID" value="cds.evm.model.07.1379"/>
    <property type="gene ID" value="evm.TU.07.1379"/>
</dbReference>
<dbReference type="GO" id="GO:0004523">
    <property type="term" value="F:RNA-DNA hybrid ribonuclease activity"/>
    <property type="evidence" value="ECO:0007669"/>
    <property type="project" value="InterPro"/>
</dbReference>
<dbReference type="EnsemblPlants" id="evm.model.07.1379">
    <property type="protein sequence ID" value="cds.evm.model.07.1379"/>
    <property type="gene ID" value="evm.TU.07.1379"/>
</dbReference>
<dbReference type="Pfam" id="PF13456">
    <property type="entry name" value="RVT_3"/>
    <property type="match status" value="1"/>
</dbReference>
<accession>A0A803Q2E5</accession>
<dbReference type="PANTHER" id="PTHR47074:SF48">
    <property type="entry name" value="POLYNUCLEOTIDYL TRANSFERASE, RIBONUCLEASE H-LIKE SUPERFAMILY PROTEIN"/>
    <property type="match status" value="1"/>
</dbReference>
<dbReference type="EMBL" id="UZAU01000664">
    <property type="status" value="NOT_ANNOTATED_CDS"/>
    <property type="molecule type" value="Genomic_DNA"/>
</dbReference>
<proteinExistence type="predicted"/>
<name>A0A803Q2E5_CANSA</name>
<dbReference type="SUPFAM" id="SSF53098">
    <property type="entry name" value="Ribonuclease H-like"/>
    <property type="match status" value="1"/>
</dbReference>
<dbReference type="PANTHER" id="PTHR47074">
    <property type="entry name" value="BNAC02G40300D PROTEIN"/>
    <property type="match status" value="1"/>
</dbReference>
<dbReference type="InterPro" id="IPR002156">
    <property type="entry name" value="RNaseH_domain"/>
</dbReference>
<evidence type="ECO:0000313" key="3">
    <source>
        <dbReference type="Proteomes" id="UP000596661"/>
    </source>
</evidence>
<dbReference type="Gene3D" id="3.30.420.10">
    <property type="entry name" value="Ribonuclease H-like superfamily/Ribonuclease H"/>
    <property type="match status" value="1"/>
</dbReference>
<dbReference type="InterPro" id="IPR012337">
    <property type="entry name" value="RNaseH-like_sf"/>
</dbReference>
<reference evidence="2" key="1">
    <citation type="submission" date="2018-11" db="EMBL/GenBank/DDBJ databases">
        <authorList>
            <person name="Grassa J C."/>
        </authorList>
    </citation>
    <scope>NUCLEOTIDE SEQUENCE [LARGE SCALE GENOMIC DNA]</scope>
</reference>
<dbReference type="Proteomes" id="UP000596661">
    <property type="component" value="Chromosome 7"/>
</dbReference>
<evidence type="ECO:0000313" key="2">
    <source>
        <dbReference type="EnsemblPlants" id="cds.evm.model.07.1379"/>
    </source>
</evidence>
<sequence length="377" mass="41971">MLPFIRKPIVSSTSRLRMGMWSILRMGPGLEEQDIGILAQDFTADESTFVLGRVTYDNIIIANELVHAITNRRVGLFTILRNYQGRGLLRGIVISRNTPPITHLLFVDDNILFCSADQSYCDALNHALAIYSKVPGQGINFAKSSILFSPNTSTDIKDLFFHTFQLENRPFITKYLGLSQCLSRSKYPAFTFLKDKISSIIHSWRHKWFSKVGKETLIKVVLQAIPSYDIACFRIPTNIYAAIDVVSKKHNFGVVARDDYDNIKVGLVVPVEGVVPPEVAEAKAILAAISWIHAAKLPISILASDCKSVVDKINNFYCSNSVLSDIINCINNSLFSPDLLIIHVPRENNKLAHSHARVGLKLNSGCVWNGSLPSILT</sequence>